<dbReference type="EMBL" id="CP062796">
    <property type="protein sequence ID" value="QUL98151.1"/>
    <property type="molecule type" value="Genomic_DNA"/>
</dbReference>
<comment type="subunit">
    <text evidence="6">Heterodimer of LeuC and LeuD.</text>
</comment>
<name>A0AAT9LAQ6_9FIRM</name>
<dbReference type="SUPFAM" id="SSF53732">
    <property type="entry name" value="Aconitase iron-sulfur domain"/>
    <property type="match status" value="1"/>
</dbReference>
<comment type="function">
    <text evidence="6">Catalyzes the isomerization between 2-isopropylmalate and 3-isopropylmalate, via the formation of 2-isopropylmaleate.</text>
</comment>
<protein>
    <recommendedName>
        <fullName evidence="6">3-isopropylmalate dehydratase large subunit</fullName>
        <ecNumber evidence="6">4.2.1.33</ecNumber>
    </recommendedName>
    <alternativeName>
        <fullName evidence="6">Alpha-IPM isomerase</fullName>
        <shortName evidence="6">IPMI</shortName>
    </alternativeName>
    <alternativeName>
        <fullName evidence="6">Isopropylmalate isomerase</fullName>
    </alternativeName>
</protein>
<dbReference type="GO" id="GO:0046872">
    <property type="term" value="F:metal ion binding"/>
    <property type="evidence" value="ECO:0007669"/>
    <property type="project" value="UniProtKB-KW"/>
</dbReference>
<dbReference type="AlphaFoldDB" id="A0AAT9LAQ6"/>
<keyword evidence="6" id="KW-0028">Amino-acid biosynthesis</keyword>
<comment type="cofactor">
    <cofactor evidence="6">
        <name>[4Fe-4S] cluster</name>
        <dbReference type="ChEBI" id="CHEBI:49883"/>
    </cofactor>
    <text evidence="6">Binds 1 [4Fe-4S] cluster per subunit.</text>
</comment>
<dbReference type="NCBIfam" id="NF001614">
    <property type="entry name" value="PRK00402.1"/>
    <property type="match status" value="1"/>
</dbReference>
<feature type="domain" description="Aconitase/3-isopropylmalate dehydratase large subunit alpha/beta/alpha" evidence="7">
    <location>
        <begin position="281"/>
        <end position="407"/>
    </location>
</feature>
<dbReference type="GO" id="GO:0051539">
    <property type="term" value="F:4 iron, 4 sulfur cluster binding"/>
    <property type="evidence" value="ECO:0007669"/>
    <property type="project" value="UniProtKB-KW"/>
</dbReference>
<feature type="domain" description="Aconitase/3-isopropylmalate dehydratase large subunit alpha/beta/alpha" evidence="7">
    <location>
        <begin position="5"/>
        <end position="280"/>
    </location>
</feature>
<dbReference type="InterPro" id="IPR001030">
    <property type="entry name" value="Acoase/IPM_deHydtase_lsu_aba"/>
</dbReference>
<keyword evidence="2 6" id="KW-0479">Metal-binding</keyword>
<gene>
    <name evidence="6" type="primary">leuC</name>
    <name evidence="8" type="ORF">IMF26_08905</name>
</gene>
<dbReference type="EC" id="4.2.1.33" evidence="6"/>
<dbReference type="InterPro" id="IPR033941">
    <property type="entry name" value="IPMI_cat"/>
</dbReference>
<evidence type="ECO:0000256" key="3">
    <source>
        <dbReference type="ARBA" id="ARBA00023004"/>
    </source>
</evidence>
<keyword evidence="1 6" id="KW-0004">4Fe-4S</keyword>
<dbReference type="PANTHER" id="PTHR43822">
    <property type="entry name" value="HOMOACONITASE, MITOCHONDRIAL-RELATED"/>
    <property type="match status" value="1"/>
</dbReference>
<dbReference type="InterPro" id="IPR036008">
    <property type="entry name" value="Aconitase_4Fe-4S_dom"/>
</dbReference>
<dbReference type="Gene3D" id="3.30.499.10">
    <property type="entry name" value="Aconitase, domain 3"/>
    <property type="match status" value="2"/>
</dbReference>
<feature type="binding site" evidence="6">
    <location>
        <position position="359"/>
    </location>
    <ligand>
        <name>[4Fe-4S] cluster</name>
        <dbReference type="ChEBI" id="CHEBI:49883"/>
    </ligand>
</feature>
<keyword evidence="5 6" id="KW-0456">Lyase</keyword>
<dbReference type="GO" id="GO:0003861">
    <property type="term" value="F:3-isopropylmalate dehydratase activity"/>
    <property type="evidence" value="ECO:0007669"/>
    <property type="project" value="UniProtKB-UniRule"/>
</dbReference>
<dbReference type="HAMAP" id="MF_01027">
    <property type="entry name" value="LeuC_type2"/>
    <property type="match status" value="1"/>
</dbReference>
<evidence type="ECO:0000256" key="5">
    <source>
        <dbReference type="ARBA" id="ARBA00023239"/>
    </source>
</evidence>
<keyword evidence="6" id="KW-0432">Leucine biosynthesis</keyword>
<sequence>MHALEKILAAHAGLSEVTAGQIVTCRVDTAGVNDLYLQVLRSFEEMGGEKVRNPDRVVFFFDHYVPAPTIGAAENHKEMREFCRKQGIKNLFDIDAGVCHQILAEKGFSRPGELIVVTDSHTTTHGVFGAFGTGVGATDLATILISGEIWLRVPPVIKIVFDGRLKPYVSAKDMVLYALGKLGADIATYKAVEYAGEAVDRCSVSERMVLGNMAVEMGAKTSYIQPNQEVLDYVRSRTQKPFTVYTTDPDYKYEAEYHFDVSDLEPVVAAPSSVDNLREVAEVEGTHVDQVFVGSCTGGRLEDLRIVARVLKNKRVAEGTRLIFSPATREILAEGLREGIVQDLLAAGAVMIPPGCGPCLGTHQGLLAPGEVAITTTNRNFPGRMGSPKAQIYLASPLTCAVAALTGHITHPGRYIE</sequence>
<dbReference type="KEGG" id="fcz:IMF26_08905"/>
<feature type="binding site" evidence="6">
    <location>
        <position position="296"/>
    </location>
    <ligand>
        <name>[4Fe-4S] cluster</name>
        <dbReference type="ChEBI" id="CHEBI:49883"/>
    </ligand>
</feature>
<evidence type="ECO:0000259" key="7">
    <source>
        <dbReference type="Pfam" id="PF00330"/>
    </source>
</evidence>
<proteinExistence type="inferred from homology"/>
<evidence type="ECO:0000256" key="6">
    <source>
        <dbReference type="HAMAP-Rule" id="MF_01027"/>
    </source>
</evidence>
<dbReference type="InterPro" id="IPR015931">
    <property type="entry name" value="Acnase/IPM_dHydase_lsu_aba_1/3"/>
</dbReference>
<comment type="catalytic activity">
    <reaction evidence="6">
        <text>(2R,3S)-3-isopropylmalate = (2S)-2-isopropylmalate</text>
        <dbReference type="Rhea" id="RHEA:32287"/>
        <dbReference type="ChEBI" id="CHEBI:1178"/>
        <dbReference type="ChEBI" id="CHEBI:35121"/>
        <dbReference type="EC" id="4.2.1.33"/>
    </reaction>
</comment>
<keyword evidence="6" id="KW-0100">Branched-chain amino acid biosynthesis</keyword>
<accession>A0AAT9LAQ6</accession>
<dbReference type="InterPro" id="IPR011826">
    <property type="entry name" value="HAcnase/IPMdehydase_lsu_prok"/>
</dbReference>
<evidence type="ECO:0000256" key="1">
    <source>
        <dbReference type="ARBA" id="ARBA00022485"/>
    </source>
</evidence>
<comment type="similarity">
    <text evidence="6">Belongs to the aconitase/IPM isomerase family. LeuC type 2 subfamily.</text>
</comment>
<comment type="pathway">
    <text evidence="6">Amino-acid biosynthesis; L-leucine biosynthesis; L-leucine from 3-methyl-2-oxobutanoate: step 2/4.</text>
</comment>
<dbReference type="Pfam" id="PF00330">
    <property type="entry name" value="Aconitase"/>
    <property type="match status" value="2"/>
</dbReference>
<dbReference type="PANTHER" id="PTHR43822:SF2">
    <property type="entry name" value="HOMOACONITASE, MITOCHONDRIAL"/>
    <property type="match status" value="1"/>
</dbReference>
<evidence type="ECO:0000256" key="4">
    <source>
        <dbReference type="ARBA" id="ARBA00023014"/>
    </source>
</evidence>
<dbReference type="CDD" id="cd01583">
    <property type="entry name" value="IPMI"/>
    <property type="match status" value="1"/>
</dbReference>
<dbReference type="GO" id="GO:0009098">
    <property type="term" value="P:L-leucine biosynthetic process"/>
    <property type="evidence" value="ECO:0007669"/>
    <property type="project" value="UniProtKB-UniRule"/>
</dbReference>
<organism evidence="8">
    <name type="scientific">Candidatus Fermentithermobacillus carboniphilus</name>
    <dbReference type="NCBI Taxonomy" id="3085328"/>
    <lineage>
        <taxon>Bacteria</taxon>
        <taxon>Bacillati</taxon>
        <taxon>Bacillota</taxon>
        <taxon>Candidatus Fermentithermobacillia</taxon>
        <taxon>Candidatus Fermentithermobacillales</taxon>
        <taxon>Candidatus Fermentithermobacillaceae</taxon>
        <taxon>Candidatus Fermentithermobacillus</taxon>
    </lineage>
</organism>
<dbReference type="NCBIfam" id="TIGR01343">
    <property type="entry name" value="hacA_fam"/>
    <property type="match status" value="1"/>
</dbReference>
<evidence type="ECO:0000313" key="8">
    <source>
        <dbReference type="EMBL" id="QUL98151.1"/>
    </source>
</evidence>
<feature type="binding site" evidence="6">
    <location>
        <position position="356"/>
    </location>
    <ligand>
        <name>[4Fe-4S] cluster</name>
        <dbReference type="ChEBI" id="CHEBI:49883"/>
    </ligand>
</feature>
<dbReference type="PRINTS" id="PR00415">
    <property type="entry name" value="ACONITASE"/>
</dbReference>
<dbReference type="InterPro" id="IPR006251">
    <property type="entry name" value="Homoacnase/IPMdehydase_lsu"/>
</dbReference>
<dbReference type="InterPro" id="IPR050067">
    <property type="entry name" value="IPM_dehydratase_rel_enz"/>
</dbReference>
<reference evidence="8" key="1">
    <citation type="submission" date="2020-10" db="EMBL/GenBank/DDBJ databases">
        <authorList>
            <person name="Kadnikov V."/>
            <person name="Beletsky A.V."/>
            <person name="Mardanov A.V."/>
            <person name="Karnachuk O.V."/>
            <person name="Ravin N.V."/>
        </authorList>
    </citation>
    <scope>NUCLEOTIDE SEQUENCE</scope>
    <source>
        <strain evidence="8">Bu02</strain>
    </source>
</reference>
<evidence type="ECO:0000256" key="2">
    <source>
        <dbReference type="ARBA" id="ARBA00022723"/>
    </source>
</evidence>
<keyword evidence="4 6" id="KW-0411">Iron-sulfur</keyword>
<dbReference type="NCBIfam" id="TIGR02086">
    <property type="entry name" value="IPMI_arch"/>
    <property type="match status" value="1"/>
</dbReference>
<keyword evidence="3 6" id="KW-0408">Iron</keyword>
<reference evidence="8" key="2">
    <citation type="journal article" date="2023" name="Biology">
        <title>Prokaryotic Life Associated with Coal-Fire Gas Vents Revealed by Metagenomics.</title>
        <authorList>
            <person name="Kadnikov V.V."/>
            <person name="Mardanov A.V."/>
            <person name="Beletsky A.V."/>
            <person name="Karnachuk O.V."/>
            <person name="Ravin N.V."/>
        </authorList>
    </citation>
    <scope>NUCLEOTIDE SEQUENCE</scope>
    <source>
        <strain evidence="8">Bu02</strain>
    </source>
</reference>